<dbReference type="STRING" id="316056.RPC_2362"/>
<dbReference type="KEGG" id="rpc:RPC_2362"/>
<name>Q215M1_RHOPB</name>
<gene>
    <name evidence="3" type="ordered locus">RPC_2362</name>
</gene>
<accession>Q215M1</accession>
<feature type="region of interest" description="Disordered" evidence="1">
    <location>
        <begin position="21"/>
        <end position="44"/>
    </location>
</feature>
<dbReference type="HOGENOM" id="CLU_174816_0_0_5"/>
<proteinExistence type="predicted"/>
<dbReference type="OrthoDB" id="8255413at2"/>
<dbReference type="AlphaFoldDB" id="Q215M1"/>
<feature type="chain" id="PRO_5004200076" description="Porin" evidence="2">
    <location>
        <begin position="20"/>
        <end position="80"/>
    </location>
</feature>
<protein>
    <recommendedName>
        <fullName evidence="4">Porin</fullName>
    </recommendedName>
</protein>
<reference evidence="3" key="1">
    <citation type="submission" date="2006-03" db="EMBL/GenBank/DDBJ databases">
        <title>Complete sequence of Rhodopseudomonas palustris BisB18.</title>
        <authorList>
            <consortium name="US DOE Joint Genome Institute"/>
            <person name="Copeland A."/>
            <person name="Lucas S."/>
            <person name="Lapidus A."/>
            <person name="Barry K."/>
            <person name="Detter J.C."/>
            <person name="Glavina del Rio T."/>
            <person name="Hammon N."/>
            <person name="Israni S."/>
            <person name="Dalin E."/>
            <person name="Tice H."/>
            <person name="Pitluck S."/>
            <person name="Chain P."/>
            <person name="Malfatti S."/>
            <person name="Shin M."/>
            <person name="Vergez L."/>
            <person name="Schmutz J."/>
            <person name="Larimer F."/>
            <person name="Land M."/>
            <person name="Hauser L."/>
            <person name="Pelletier D.A."/>
            <person name="Kyrpides N."/>
            <person name="Anderson I."/>
            <person name="Oda Y."/>
            <person name="Harwood C.S."/>
            <person name="Richardson P."/>
        </authorList>
    </citation>
    <scope>NUCLEOTIDE SEQUENCE [LARGE SCALE GENOMIC DNA]</scope>
    <source>
        <strain evidence="3">BisB18</strain>
    </source>
</reference>
<organism evidence="3">
    <name type="scientific">Rhodopseudomonas palustris (strain BisB18)</name>
    <dbReference type="NCBI Taxonomy" id="316056"/>
    <lineage>
        <taxon>Bacteria</taxon>
        <taxon>Pseudomonadati</taxon>
        <taxon>Pseudomonadota</taxon>
        <taxon>Alphaproteobacteria</taxon>
        <taxon>Hyphomicrobiales</taxon>
        <taxon>Nitrobacteraceae</taxon>
        <taxon>Rhodopseudomonas</taxon>
    </lineage>
</organism>
<keyword evidence="2" id="KW-0732">Signal</keyword>
<dbReference type="EMBL" id="CP000301">
    <property type="protein sequence ID" value="ABD87915.1"/>
    <property type="molecule type" value="Genomic_DNA"/>
</dbReference>
<evidence type="ECO:0000256" key="2">
    <source>
        <dbReference type="SAM" id="SignalP"/>
    </source>
</evidence>
<feature type="signal peptide" evidence="2">
    <location>
        <begin position="1"/>
        <end position="19"/>
    </location>
</feature>
<evidence type="ECO:0000313" key="3">
    <source>
        <dbReference type="EMBL" id="ABD87915.1"/>
    </source>
</evidence>
<dbReference type="eggNOG" id="ENOG50316ZF">
    <property type="taxonomic scope" value="Bacteria"/>
</dbReference>
<evidence type="ECO:0000256" key="1">
    <source>
        <dbReference type="SAM" id="MobiDB-lite"/>
    </source>
</evidence>
<sequence>MKLIFAALIVAALPTVACAEQTPVTAGTPTPRDTPRPIPHAAKSNPCAQFGPGFVMVEGSSTCVKLGGAISVRGGGRMSR</sequence>
<evidence type="ECO:0008006" key="4">
    <source>
        <dbReference type="Google" id="ProtNLM"/>
    </source>
</evidence>